<reference evidence="2 3" key="1">
    <citation type="journal article" date="2023" name="Plants (Basel)">
        <title>Bridging the Gap: Combining Genomics and Transcriptomics Approaches to Understand Stylosanthes scabra, an Orphan Legume from the Brazilian Caatinga.</title>
        <authorList>
            <person name="Ferreira-Neto J.R.C."/>
            <person name="da Silva M.D."/>
            <person name="Binneck E."/>
            <person name="de Melo N.F."/>
            <person name="da Silva R.H."/>
            <person name="de Melo A.L.T.M."/>
            <person name="Pandolfi V."/>
            <person name="Bustamante F.O."/>
            <person name="Brasileiro-Vidal A.C."/>
            <person name="Benko-Iseppon A.M."/>
        </authorList>
    </citation>
    <scope>NUCLEOTIDE SEQUENCE [LARGE SCALE GENOMIC DNA]</scope>
    <source>
        <tissue evidence="2">Leaves</tissue>
    </source>
</reference>
<sequence length="173" mass="19935">MDDIKQTGGKRKPLRKEVIARSFESQKDKISRSLMGVLVNPIDLRRIGERIHECWDSPRLIECRDVGPYRCYLTFESEKIKDEAITRSSLLSIFDEINHIRSFFGVPQGGCVWKRWASRLCCQEVRGDDFSKSPNVTHDPAIEAALISELETMKEREENNDEGDEELEETNAC</sequence>
<organism evidence="2 3">
    <name type="scientific">Stylosanthes scabra</name>
    <dbReference type="NCBI Taxonomy" id="79078"/>
    <lineage>
        <taxon>Eukaryota</taxon>
        <taxon>Viridiplantae</taxon>
        <taxon>Streptophyta</taxon>
        <taxon>Embryophyta</taxon>
        <taxon>Tracheophyta</taxon>
        <taxon>Spermatophyta</taxon>
        <taxon>Magnoliopsida</taxon>
        <taxon>eudicotyledons</taxon>
        <taxon>Gunneridae</taxon>
        <taxon>Pentapetalae</taxon>
        <taxon>rosids</taxon>
        <taxon>fabids</taxon>
        <taxon>Fabales</taxon>
        <taxon>Fabaceae</taxon>
        <taxon>Papilionoideae</taxon>
        <taxon>50 kb inversion clade</taxon>
        <taxon>dalbergioids sensu lato</taxon>
        <taxon>Dalbergieae</taxon>
        <taxon>Pterocarpus clade</taxon>
        <taxon>Stylosanthes</taxon>
    </lineage>
</organism>
<proteinExistence type="predicted"/>
<evidence type="ECO:0000313" key="3">
    <source>
        <dbReference type="Proteomes" id="UP001341840"/>
    </source>
</evidence>
<dbReference type="Proteomes" id="UP001341840">
    <property type="component" value="Unassembled WGS sequence"/>
</dbReference>
<name>A0ABU6ZAJ2_9FABA</name>
<feature type="compositionally biased region" description="Acidic residues" evidence="1">
    <location>
        <begin position="158"/>
        <end position="173"/>
    </location>
</feature>
<keyword evidence="3" id="KW-1185">Reference proteome</keyword>
<feature type="region of interest" description="Disordered" evidence="1">
    <location>
        <begin position="153"/>
        <end position="173"/>
    </location>
</feature>
<evidence type="ECO:0000256" key="1">
    <source>
        <dbReference type="SAM" id="MobiDB-lite"/>
    </source>
</evidence>
<protein>
    <submittedName>
        <fullName evidence="2">Uncharacterized protein</fullName>
    </submittedName>
</protein>
<dbReference type="EMBL" id="JASCZI010272045">
    <property type="protein sequence ID" value="MED6219582.1"/>
    <property type="molecule type" value="Genomic_DNA"/>
</dbReference>
<comment type="caution">
    <text evidence="2">The sequence shown here is derived from an EMBL/GenBank/DDBJ whole genome shotgun (WGS) entry which is preliminary data.</text>
</comment>
<accession>A0ABU6ZAJ2</accession>
<evidence type="ECO:0000313" key="2">
    <source>
        <dbReference type="EMBL" id="MED6219582.1"/>
    </source>
</evidence>
<gene>
    <name evidence="2" type="ORF">PIB30_037116</name>
</gene>